<dbReference type="AlphaFoldDB" id="A0A0F8A3R0"/>
<dbReference type="OrthoDB" id="4908287at2759"/>
<feature type="compositionally biased region" description="Basic and acidic residues" evidence="1">
    <location>
        <begin position="45"/>
        <end position="55"/>
    </location>
</feature>
<sequence>MILRTVATLCLAACASGLRVRGTGDFQVLEGDWAEKAINKIREQKEKGEEPRVEWPEAGINWKNPPGSSSGFSEPTCANNWARCNPTYFLWRQKIIPEYSDQFYQWNLKPECEEAVVSGRKEPLPDWHYGTMAKEIPIDKLPKDVAHCYEKTWTNTTTKVPPKVELSVTVHRDVFLRNEDDATNEVWSTKSTADLDQTTTGWNFLATLSSKLGGTGGLKTGDIGLELAYGYSDQRVKSSTYTEALTYKMMCKPHRNCYIETWTLHATVSGFCSKRAAVDCGGEVDICAWRPRDARSSYAPNIRRHAFDTCAQFDGFVDRECRARYTRRDDPEVAKVAGPSRVECKEFWCRIQDVEPGRYAPDGSPAVECKAKTPIFQKEDKPYFATIFYSTKIPDKARRDEDGKVAPEGIEDFQILKISGRD</sequence>
<evidence type="ECO:0000313" key="4">
    <source>
        <dbReference type="Proteomes" id="UP000054481"/>
    </source>
</evidence>
<keyword evidence="2" id="KW-0732">Signal</keyword>
<proteinExistence type="predicted"/>
<organism evidence="3 4">
    <name type="scientific">Hirsutella minnesotensis 3608</name>
    <dbReference type="NCBI Taxonomy" id="1043627"/>
    <lineage>
        <taxon>Eukaryota</taxon>
        <taxon>Fungi</taxon>
        <taxon>Dikarya</taxon>
        <taxon>Ascomycota</taxon>
        <taxon>Pezizomycotina</taxon>
        <taxon>Sordariomycetes</taxon>
        <taxon>Hypocreomycetidae</taxon>
        <taxon>Hypocreales</taxon>
        <taxon>Ophiocordycipitaceae</taxon>
        <taxon>Hirsutella</taxon>
    </lineage>
</organism>
<evidence type="ECO:0000256" key="2">
    <source>
        <dbReference type="SAM" id="SignalP"/>
    </source>
</evidence>
<protein>
    <submittedName>
        <fullName evidence="3">Uncharacterized protein</fullName>
    </submittedName>
</protein>
<reference evidence="3 4" key="1">
    <citation type="journal article" date="2014" name="Genome Biol. Evol.">
        <title>Comparative genomics and transcriptomics analyses reveal divergent lifestyle features of nematode endoparasitic fungus Hirsutella minnesotensis.</title>
        <authorList>
            <person name="Lai Y."/>
            <person name="Liu K."/>
            <person name="Zhang X."/>
            <person name="Zhang X."/>
            <person name="Li K."/>
            <person name="Wang N."/>
            <person name="Shu C."/>
            <person name="Wu Y."/>
            <person name="Wang C."/>
            <person name="Bushley K.E."/>
            <person name="Xiang M."/>
            <person name="Liu X."/>
        </authorList>
    </citation>
    <scope>NUCLEOTIDE SEQUENCE [LARGE SCALE GENOMIC DNA]</scope>
    <source>
        <strain evidence="3 4">3608</strain>
    </source>
</reference>
<feature type="signal peptide" evidence="2">
    <location>
        <begin position="1"/>
        <end position="17"/>
    </location>
</feature>
<dbReference type="EMBL" id="KQ030549">
    <property type="protein sequence ID" value="KJZ72264.1"/>
    <property type="molecule type" value="Genomic_DNA"/>
</dbReference>
<accession>A0A0F8A3R0</accession>
<feature type="region of interest" description="Disordered" evidence="1">
    <location>
        <begin position="45"/>
        <end position="71"/>
    </location>
</feature>
<evidence type="ECO:0000256" key="1">
    <source>
        <dbReference type="SAM" id="MobiDB-lite"/>
    </source>
</evidence>
<gene>
    <name evidence="3" type="ORF">HIM_08305</name>
</gene>
<evidence type="ECO:0000313" key="3">
    <source>
        <dbReference type="EMBL" id="KJZ72264.1"/>
    </source>
</evidence>
<feature type="chain" id="PRO_5002526436" evidence="2">
    <location>
        <begin position="18"/>
        <end position="422"/>
    </location>
</feature>
<dbReference type="Proteomes" id="UP000054481">
    <property type="component" value="Unassembled WGS sequence"/>
</dbReference>
<name>A0A0F8A3R0_9HYPO</name>
<keyword evidence="4" id="KW-1185">Reference proteome</keyword>